<keyword evidence="3" id="KW-1185">Reference proteome</keyword>
<comment type="caution">
    <text evidence="2">The sequence shown here is derived from an EMBL/GenBank/DDBJ whole genome shotgun (WGS) entry which is preliminary data.</text>
</comment>
<organism evidence="2 3">
    <name type="scientific">Cuscuta europaea</name>
    <name type="common">European dodder</name>
    <dbReference type="NCBI Taxonomy" id="41803"/>
    <lineage>
        <taxon>Eukaryota</taxon>
        <taxon>Viridiplantae</taxon>
        <taxon>Streptophyta</taxon>
        <taxon>Embryophyta</taxon>
        <taxon>Tracheophyta</taxon>
        <taxon>Spermatophyta</taxon>
        <taxon>Magnoliopsida</taxon>
        <taxon>eudicotyledons</taxon>
        <taxon>Gunneridae</taxon>
        <taxon>Pentapetalae</taxon>
        <taxon>asterids</taxon>
        <taxon>lamiids</taxon>
        <taxon>Solanales</taxon>
        <taxon>Convolvulaceae</taxon>
        <taxon>Cuscuteae</taxon>
        <taxon>Cuscuta</taxon>
        <taxon>Cuscuta subgen. Cuscuta</taxon>
    </lineage>
</organism>
<proteinExistence type="predicted"/>
<evidence type="ECO:0000313" key="2">
    <source>
        <dbReference type="EMBL" id="CAH9094272.1"/>
    </source>
</evidence>
<dbReference type="Proteomes" id="UP001152484">
    <property type="component" value="Unassembled WGS sequence"/>
</dbReference>
<dbReference type="PANTHER" id="PTHR47718:SF17">
    <property type="entry name" value="PROTEIN FAR1-RELATED SEQUENCE 5-LIKE"/>
    <property type="match status" value="1"/>
</dbReference>
<dbReference type="EMBL" id="CAMAPE010000031">
    <property type="protein sequence ID" value="CAH9094272.1"/>
    <property type="molecule type" value="Genomic_DNA"/>
</dbReference>
<evidence type="ECO:0000259" key="1">
    <source>
        <dbReference type="Pfam" id="PF03101"/>
    </source>
</evidence>
<reference evidence="2" key="1">
    <citation type="submission" date="2022-07" db="EMBL/GenBank/DDBJ databases">
        <authorList>
            <person name="Macas J."/>
            <person name="Novak P."/>
            <person name="Neumann P."/>
        </authorList>
    </citation>
    <scope>NUCLEOTIDE SEQUENCE</scope>
</reference>
<dbReference type="PANTHER" id="PTHR47718">
    <property type="entry name" value="OS01G0519700 PROTEIN"/>
    <property type="match status" value="1"/>
</dbReference>
<name>A0A9P0Z969_CUSEU</name>
<feature type="non-terminal residue" evidence="2">
    <location>
        <position position="1"/>
    </location>
</feature>
<dbReference type="Pfam" id="PF03101">
    <property type="entry name" value="FAR1"/>
    <property type="match status" value="1"/>
</dbReference>
<dbReference type="AlphaFoldDB" id="A0A9P0Z969"/>
<protein>
    <recommendedName>
        <fullName evidence="1">FAR1 domain-containing protein</fullName>
    </recommendedName>
</protein>
<feature type="domain" description="FAR1" evidence="1">
    <location>
        <begin position="40"/>
        <end position="126"/>
    </location>
</feature>
<gene>
    <name evidence="2" type="ORF">CEURO_LOCUS12670</name>
</gene>
<dbReference type="InterPro" id="IPR004330">
    <property type="entry name" value="FAR1_DNA_bnd_dom"/>
</dbReference>
<evidence type="ECO:0000313" key="3">
    <source>
        <dbReference type="Proteomes" id="UP001152484"/>
    </source>
</evidence>
<sequence>MASKLLHLLSRDTFATIDKATENKSLVGLCVKSEKDAYNLYNSHAFENGFGIRRCKQRFRSGNVSLIMKSYCCWKEGKKLQKGTENKMYTKLDYRSGCKAKLQFSSNVDGEWTVSKHITDHNHSFCPIGQRHLLKSHRGVDHEYLEFIMLMKESGTKVSDIHRMLQKQAGGVSDLGFTKRDAYNVLESEK</sequence>
<accession>A0A9P0Z969</accession>
<dbReference type="OrthoDB" id="1738911at2759"/>